<evidence type="ECO:0000313" key="4">
    <source>
        <dbReference type="Proteomes" id="UP001605990"/>
    </source>
</evidence>
<feature type="domain" description="DUF1918" evidence="2">
    <location>
        <begin position="1"/>
        <end position="53"/>
    </location>
</feature>
<dbReference type="EMBL" id="JBIENY010000015">
    <property type="protein sequence ID" value="MFG6293977.1"/>
    <property type="molecule type" value="Genomic_DNA"/>
</dbReference>
<sequence>MQATVGDRIRMRSQSGASADGEIVEVKGQNGEPPYLVMFDDGHQSLIYPGPNSDCEINPEA</sequence>
<dbReference type="SUPFAM" id="SSF50118">
    <property type="entry name" value="Cell growth inhibitor/plasmid maintenance toxic component"/>
    <property type="match status" value="1"/>
</dbReference>
<name>A0ABW7DTV7_STRRO</name>
<proteinExistence type="predicted"/>
<dbReference type="Proteomes" id="UP001605990">
    <property type="component" value="Unassembled WGS sequence"/>
</dbReference>
<comment type="caution">
    <text evidence="3">The sequence shown here is derived from an EMBL/GenBank/DDBJ whole genome shotgun (WGS) entry which is preliminary data.</text>
</comment>
<evidence type="ECO:0000256" key="1">
    <source>
        <dbReference type="SAM" id="MobiDB-lite"/>
    </source>
</evidence>
<dbReference type="RefSeq" id="WP_142199725.1">
    <property type="nucleotide sequence ID" value="NZ_JBHUUG010000126.1"/>
</dbReference>
<evidence type="ECO:0000313" key="3">
    <source>
        <dbReference type="EMBL" id="MFG6293977.1"/>
    </source>
</evidence>
<accession>A0ABW7DTV7</accession>
<reference evidence="3 4" key="1">
    <citation type="submission" date="2024-10" db="EMBL/GenBank/DDBJ databases">
        <title>Draft genome assembly of a novel steroid transforming actinomycete isolated from African clawed frog Xenopus laevis.</title>
        <authorList>
            <person name="Bragin E."/>
            <person name="Kollerov V."/>
            <person name="Donova M.V."/>
        </authorList>
    </citation>
    <scope>NUCLEOTIDE SEQUENCE [LARGE SCALE GENOMIC DNA]</scope>
    <source>
        <strain evidence="3 4">MTOC-St3</strain>
    </source>
</reference>
<gene>
    <name evidence="3" type="ORF">ACGU38_01210</name>
</gene>
<dbReference type="Gene3D" id="2.30.30.440">
    <property type="entry name" value="Domain of unknown function DUF1918"/>
    <property type="match status" value="1"/>
</dbReference>
<organism evidence="3 4">
    <name type="scientific">Streptomyces rochei</name>
    <name type="common">Streptomyces parvullus</name>
    <dbReference type="NCBI Taxonomy" id="1928"/>
    <lineage>
        <taxon>Bacteria</taxon>
        <taxon>Bacillati</taxon>
        <taxon>Actinomycetota</taxon>
        <taxon>Actinomycetes</taxon>
        <taxon>Kitasatosporales</taxon>
        <taxon>Streptomycetaceae</taxon>
        <taxon>Streptomyces</taxon>
        <taxon>Streptomyces rochei group</taxon>
    </lineage>
</organism>
<keyword evidence="4" id="KW-1185">Reference proteome</keyword>
<dbReference type="Pfam" id="PF08940">
    <property type="entry name" value="DUF1918"/>
    <property type="match status" value="1"/>
</dbReference>
<dbReference type="InterPro" id="IPR015035">
    <property type="entry name" value="DUF1918"/>
</dbReference>
<protein>
    <submittedName>
        <fullName evidence="3">DUF1918 domain-containing protein</fullName>
    </submittedName>
</protein>
<evidence type="ECO:0000259" key="2">
    <source>
        <dbReference type="Pfam" id="PF08940"/>
    </source>
</evidence>
<feature type="region of interest" description="Disordered" evidence="1">
    <location>
        <begin position="1"/>
        <end position="25"/>
    </location>
</feature>